<evidence type="ECO:0000313" key="4">
    <source>
        <dbReference type="Proteomes" id="UP000004830"/>
    </source>
</evidence>
<dbReference type="HOGENOM" id="CLU_067287_2_0_11"/>
<feature type="domain" description="NusG-like N-terminal" evidence="2">
    <location>
        <begin position="8"/>
        <end position="97"/>
    </location>
</feature>
<dbReference type="OrthoDB" id="9790639at2"/>
<accession>G1WJ66</accession>
<dbReference type="Pfam" id="PF02357">
    <property type="entry name" value="NusG"/>
    <property type="match status" value="1"/>
</dbReference>
<dbReference type="STRING" id="742742.HMPREF9452_01379"/>
<gene>
    <name evidence="3" type="ORF">HMPREF9452_01379</name>
</gene>
<protein>
    <recommendedName>
        <fullName evidence="2">NusG-like N-terminal domain-containing protein</fullName>
    </recommendedName>
</protein>
<proteinExistence type="predicted"/>
<evidence type="ECO:0000313" key="3">
    <source>
        <dbReference type="EMBL" id="EGX70390.1"/>
    </source>
</evidence>
<evidence type="ECO:0000259" key="2">
    <source>
        <dbReference type="Pfam" id="PF02357"/>
    </source>
</evidence>
<sequence>MTDNRQGWYAVHVGVGREEAMASRISRVLQGCGLEEAFFPKFEVEQKFHGEWKRVLKPLWPGYIIVATRLPDALVKGCAELSEYAHVVEVGGEPAALVSPAAELVRAWTDPGDRVVSLSTGVKERDNMTVLQGPLVGSEHLIETMNRHKGIAVLGVDGLDGKGRMRIGLRVLPGDKISNIDF</sequence>
<dbReference type="GO" id="GO:0006354">
    <property type="term" value="P:DNA-templated transcription elongation"/>
    <property type="evidence" value="ECO:0007669"/>
    <property type="project" value="InterPro"/>
</dbReference>
<dbReference type="SUPFAM" id="SSF82679">
    <property type="entry name" value="N-utilization substance G protein NusG, N-terminal domain"/>
    <property type="match status" value="1"/>
</dbReference>
<dbReference type="GeneID" id="62759091"/>
<evidence type="ECO:0000256" key="1">
    <source>
        <dbReference type="ARBA" id="ARBA00023163"/>
    </source>
</evidence>
<organism evidence="3 4">
    <name type="scientific">Collinsella tanakaei YIT 12063</name>
    <dbReference type="NCBI Taxonomy" id="742742"/>
    <lineage>
        <taxon>Bacteria</taxon>
        <taxon>Bacillati</taxon>
        <taxon>Actinomycetota</taxon>
        <taxon>Coriobacteriia</taxon>
        <taxon>Coriobacteriales</taxon>
        <taxon>Coriobacteriaceae</taxon>
        <taxon>Collinsella</taxon>
    </lineage>
</organism>
<comment type="caution">
    <text evidence="3">The sequence shown here is derived from an EMBL/GenBank/DDBJ whole genome shotgun (WGS) entry which is preliminary data.</text>
</comment>
<dbReference type="AlphaFoldDB" id="G1WJ66"/>
<dbReference type="EMBL" id="ADLS01000018">
    <property type="protein sequence ID" value="EGX70390.1"/>
    <property type="molecule type" value="Genomic_DNA"/>
</dbReference>
<dbReference type="Gene3D" id="3.30.70.940">
    <property type="entry name" value="NusG, N-terminal domain"/>
    <property type="match status" value="1"/>
</dbReference>
<dbReference type="Proteomes" id="UP000004830">
    <property type="component" value="Unassembled WGS sequence"/>
</dbReference>
<keyword evidence="4" id="KW-1185">Reference proteome</keyword>
<dbReference type="eggNOG" id="COG0250">
    <property type="taxonomic scope" value="Bacteria"/>
</dbReference>
<dbReference type="PATRIC" id="fig|742742.3.peg.1345"/>
<name>G1WJ66_9ACTN</name>
<dbReference type="InterPro" id="IPR036735">
    <property type="entry name" value="NGN_dom_sf"/>
</dbReference>
<keyword evidence="1" id="KW-0804">Transcription</keyword>
<reference evidence="3 4" key="1">
    <citation type="submission" date="2011-06" db="EMBL/GenBank/DDBJ databases">
        <title>The Genome Sequence of Collinsella tanakaei YIT 12063.</title>
        <authorList>
            <consortium name="The Broad Institute Genome Sequencing Platform"/>
            <person name="Earl A."/>
            <person name="Ward D."/>
            <person name="Feldgarden M."/>
            <person name="Gevers D."/>
            <person name="Morotomi M."/>
            <person name="Young S.K."/>
            <person name="Zeng Q."/>
            <person name="Gargeya S."/>
            <person name="Fitzgerald M."/>
            <person name="Haas B."/>
            <person name="Abouelleil A."/>
            <person name="Alvarado L."/>
            <person name="Arachchi H.M."/>
            <person name="Berlin A."/>
            <person name="Brown A."/>
            <person name="Chapman S.B."/>
            <person name="Chen Z."/>
            <person name="Dunbar C."/>
            <person name="Freedman E."/>
            <person name="Gearin G."/>
            <person name="Gellesch M."/>
            <person name="Goldberg J."/>
            <person name="Griggs A."/>
            <person name="Gujja S."/>
            <person name="Heiman D."/>
            <person name="Howarth C."/>
            <person name="Larson L."/>
            <person name="Lui A."/>
            <person name="MacDonald P.J.P."/>
            <person name="Mehta T."/>
            <person name="Montmayeur A."/>
            <person name="Murphy C."/>
            <person name="Neiman D."/>
            <person name="Pearson M."/>
            <person name="Priest M."/>
            <person name="Roberts A."/>
            <person name="Saif S."/>
            <person name="Shea T."/>
            <person name="Shenoy N."/>
            <person name="Sisk P."/>
            <person name="Stolte C."/>
            <person name="Sykes S."/>
            <person name="Wortman J."/>
            <person name="Nusbaum C."/>
            <person name="Birren B."/>
        </authorList>
    </citation>
    <scope>NUCLEOTIDE SEQUENCE [LARGE SCALE GENOMIC DNA]</scope>
    <source>
        <strain evidence="3 4">YIT 12063</strain>
    </source>
</reference>
<dbReference type="InterPro" id="IPR006645">
    <property type="entry name" value="NGN-like_dom"/>
</dbReference>
<dbReference type="RefSeq" id="WP_009141414.1">
    <property type="nucleotide sequence ID" value="NZ_JH126470.1"/>
</dbReference>